<keyword evidence="3" id="KW-1185">Reference proteome</keyword>
<protein>
    <submittedName>
        <fullName evidence="2">Uncharacterized protein</fullName>
    </submittedName>
</protein>
<dbReference type="Proteomes" id="UP000663870">
    <property type="component" value="Unassembled WGS sequence"/>
</dbReference>
<dbReference type="PANTHER" id="PTHR37458">
    <property type="entry name" value="THISBE"/>
    <property type="match status" value="1"/>
</dbReference>
<reference evidence="2" key="1">
    <citation type="submission" date="2021-02" db="EMBL/GenBank/DDBJ databases">
        <authorList>
            <person name="Nowell W R."/>
        </authorList>
    </citation>
    <scope>NUCLEOTIDE SEQUENCE</scope>
</reference>
<sequence>MEVDGEVEVEADLPTSSSSTVLTTTTTTNGNNLPIPLRVILPTSYQFIISPDDVNRLLEMRRIFYQKENERKLSKLGLPILVDNDGRLSTTTTSTNDDNTNSNAVSSSTGKPIRRRDMEWLSIVLPFVKKYNPHCGICASSKNYGRRLDTANSYLLRSYFYCQGRDCPFNCIVTIKENGKALLCSRFSNGNIVDHRNAKRVARPNRSLNKSNINHNNNNNNSNNNNNNNNNSNNNNNEIRSNNSTKRYRKSLNPILQQWNQTFTDDLTANFNTSDLNLTDADFEETLRLSSTKRFINMCCNLVQLTTNLRHEIDPTGLLPGALQHVSLSPFHIAVHTENSVRYYHSMLTKKSLDKPPPLIHIKPATTIQQNNTISTASQIIILNNDFIYHPARTNSSLPTPTRIAASTSAPQHHIAYVIVDMVEHDEKKLFYYEFMLSNLDDTSFIPISLTYTEDTDDIVAQNYVLKSWLERFHFDHEHLYKSSLPSLSKNYFFPQPLVLLVDDHRETPLNNSCLQFFNNETFKEYIMRTYLLVSSKIEYPVQQEPTNRIVLYVSSSLIIFDFRTLVNKYVSNELRQLALWSSLLLLYTQTWREVRQNWSLICEIFLNWGTNFVSLKAYEELCTKVAKIENDPDITHLMDLIYNNTNTINDNEQQQQQQEEDDNDNDDKTSEDVVDLSDFQNDHFYTKNMITNETNRYVSPYENDLRRIFNEKNKSKTALISSWDTLSISDRTILKKIKGNWKWLHLLLKDYIPSIPLWSNLIHSISNNFKHVRLNKRMTRLMMSKDKRINQIKRIQLAERVHRKTDLVISSLAKDLHLQVTNADLKQ</sequence>
<evidence type="ECO:0000313" key="2">
    <source>
        <dbReference type="EMBL" id="CAF1201684.1"/>
    </source>
</evidence>
<proteinExistence type="predicted"/>
<comment type="caution">
    <text evidence="2">The sequence shown here is derived from an EMBL/GenBank/DDBJ whole genome shotgun (WGS) entry which is preliminary data.</text>
</comment>
<feature type="compositionally biased region" description="Low complexity" evidence="1">
    <location>
        <begin position="15"/>
        <end position="28"/>
    </location>
</feature>
<dbReference type="AlphaFoldDB" id="A0A814WB39"/>
<feature type="region of interest" description="Disordered" evidence="1">
    <location>
        <begin position="652"/>
        <end position="672"/>
    </location>
</feature>
<feature type="region of interest" description="Disordered" evidence="1">
    <location>
        <begin position="1"/>
        <end position="28"/>
    </location>
</feature>
<name>A0A814WB39_9BILA</name>
<organism evidence="2 3">
    <name type="scientific">Rotaria sordida</name>
    <dbReference type="NCBI Taxonomy" id="392033"/>
    <lineage>
        <taxon>Eukaryota</taxon>
        <taxon>Metazoa</taxon>
        <taxon>Spiralia</taxon>
        <taxon>Gnathifera</taxon>
        <taxon>Rotifera</taxon>
        <taxon>Eurotatoria</taxon>
        <taxon>Bdelloidea</taxon>
        <taxon>Philodinida</taxon>
        <taxon>Philodinidae</taxon>
        <taxon>Rotaria</taxon>
    </lineage>
</organism>
<feature type="compositionally biased region" description="Low complexity" evidence="1">
    <location>
        <begin position="89"/>
        <end position="109"/>
    </location>
</feature>
<evidence type="ECO:0000256" key="1">
    <source>
        <dbReference type="SAM" id="MobiDB-lite"/>
    </source>
</evidence>
<accession>A0A814WB39</accession>
<evidence type="ECO:0000313" key="3">
    <source>
        <dbReference type="Proteomes" id="UP000663870"/>
    </source>
</evidence>
<dbReference type="GO" id="GO:0048018">
    <property type="term" value="F:receptor ligand activity"/>
    <property type="evidence" value="ECO:0007669"/>
    <property type="project" value="TreeGrafter"/>
</dbReference>
<feature type="compositionally biased region" description="Acidic residues" evidence="1">
    <location>
        <begin position="1"/>
        <end position="11"/>
    </location>
</feature>
<feature type="compositionally biased region" description="Low complexity" evidence="1">
    <location>
        <begin position="205"/>
        <end position="242"/>
    </location>
</feature>
<gene>
    <name evidence="2" type="ORF">JXQ802_LOCUS24457</name>
</gene>
<feature type="region of interest" description="Disordered" evidence="1">
    <location>
        <begin position="195"/>
        <end position="242"/>
    </location>
</feature>
<dbReference type="PANTHER" id="PTHR37458:SF1">
    <property type="entry name" value="THISBE"/>
    <property type="match status" value="1"/>
</dbReference>
<dbReference type="EMBL" id="CAJNOL010000794">
    <property type="protein sequence ID" value="CAF1201684.1"/>
    <property type="molecule type" value="Genomic_DNA"/>
</dbReference>
<dbReference type="GO" id="GO:0005615">
    <property type="term" value="C:extracellular space"/>
    <property type="evidence" value="ECO:0007669"/>
    <property type="project" value="TreeGrafter"/>
</dbReference>
<feature type="region of interest" description="Disordered" evidence="1">
    <location>
        <begin position="87"/>
        <end position="111"/>
    </location>
</feature>